<reference evidence="1 2" key="1">
    <citation type="journal article" date="2020" name="Nat. Commun.">
        <title>The structures of two archaeal type IV pili illuminate evolutionary relationships.</title>
        <authorList>
            <person name="Wang F."/>
            <person name="Baquero D.P."/>
            <person name="Su Z."/>
            <person name="Beltran L.C."/>
            <person name="Prangishvili D."/>
            <person name="Krupovic M."/>
            <person name="Egelman E.H."/>
        </authorList>
    </citation>
    <scope>NUCLEOTIDE SEQUENCE [LARGE SCALE GENOMIC DNA]</scope>
    <source>
        <strain evidence="1 2">2GA</strain>
    </source>
</reference>
<gene>
    <name evidence="1" type="ORF">HC235_01895</name>
</gene>
<proteinExistence type="predicted"/>
<evidence type="ECO:0000313" key="2">
    <source>
        <dbReference type="Proteomes" id="UP000554766"/>
    </source>
</evidence>
<dbReference type="RefSeq" id="WP_179790247.1">
    <property type="nucleotide sequence ID" value="NZ_JAAVJF010000001.1"/>
</dbReference>
<protein>
    <submittedName>
        <fullName evidence="1">Uncharacterized protein</fullName>
    </submittedName>
</protein>
<comment type="caution">
    <text evidence="1">The sequence shown here is derived from an EMBL/GenBank/DDBJ whole genome shotgun (WGS) entry which is preliminary data.</text>
</comment>
<accession>A0A7L4P8G0</accession>
<sequence>MNQLKWVAVGFALAFIVLLTFATAYQTEVVYDRYGVKVILQQSREGSEDVLVVLKRGGRSLEHAVFIYAPGEREWLYLGNGSHRRTVPLGRFVAEGQRLINKLGYRGVKGVKVELGLVIFAQVFNVTERGGRKILEVYTDIFAVPLNPTEVRGKRVVVEREFTPVYKIEQPLDEDASQQIGPQIRSPGTPPMGMSPCYDPRYPKQFEYCYFGGAYSYCYYWALASSTFVDTVIAPLATVYLDNAAGPKTQRMQIDTWIYLSSSTTTSLSFDVAVGLSGLRLSLATGISFTLSDTSKSMEFISATGYVYNSRYDSTPARLWDYIRGGYGPVYPGDKLYDDGVVYVGILGELRYTKWAYVYNRYDGSSCQIQDLNYADGIAFYPWGDPSYNGAFYPYLVIDDTPFALKETKALLAAMSAPNTAWKSLPQVTGRDYSIRQSNVVEAASTLDISLTSIPLAYVATTSGSGSLSLDFGLPINVRLSTSAKSTTVTYIQFTLTGYKDGLKWSGGALSIGNVKTYLDPYGNTILTNQWLAVQLIKPTVSE</sequence>
<organism evidence="1 2">
    <name type="scientific">Pyrobaculum arsenaticum</name>
    <dbReference type="NCBI Taxonomy" id="121277"/>
    <lineage>
        <taxon>Archaea</taxon>
        <taxon>Thermoproteota</taxon>
        <taxon>Thermoprotei</taxon>
        <taxon>Thermoproteales</taxon>
        <taxon>Thermoproteaceae</taxon>
        <taxon>Pyrobaculum</taxon>
    </lineage>
</organism>
<name>A0A7L4P8G0_9CREN</name>
<keyword evidence="2" id="KW-1185">Reference proteome</keyword>
<evidence type="ECO:0000313" key="1">
    <source>
        <dbReference type="EMBL" id="NYR14737.1"/>
    </source>
</evidence>
<dbReference type="AlphaFoldDB" id="A0A7L4P8G0"/>
<dbReference type="EMBL" id="JAAVJF010000001">
    <property type="protein sequence ID" value="NYR14737.1"/>
    <property type="molecule type" value="Genomic_DNA"/>
</dbReference>
<dbReference type="Proteomes" id="UP000554766">
    <property type="component" value="Unassembled WGS sequence"/>
</dbReference>